<keyword evidence="8 10" id="KW-1133">Transmembrane helix</keyword>
<evidence type="ECO:0000313" key="12">
    <source>
        <dbReference type="Proteomes" id="UP000219494"/>
    </source>
</evidence>
<keyword evidence="5" id="KW-0488">Methylation</keyword>
<feature type="transmembrane region" description="Helical" evidence="10">
    <location>
        <begin position="12"/>
        <end position="33"/>
    </location>
</feature>
<dbReference type="PANTHER" id="PTHR39583">
    <property type="entry name" value="TYPE II SECRETION SYSTEM PROTEIN J-RELATED"/>
    <property type="match status" value="1"/>
</dbReference>
<dbReference type="InterPro" id="IPR045584">
    <property type="entry name" value="Pilin-like"/>
</dbReference>
<dbReference type="InterPro" id="IPR012902">
    <property type="entry name" value="N_methyl_site"/>
</dbReference>
<sequence length="177" mass="18816">MRSPADDAGFTLIELIISLLLFALIAVAGVALVDSVLGVQGRTEARLDRLSDLQRAMLVVSGDLEQVANGDLSGAGTRIDFTRAAPGVGGPAVRVRYGVDRGTLVRDAGGGAQAVLRGVQGARWRFFREGWSERWPATEQERAEWPQAVELEVTLSGAPAGTARRVVVLPVRARAVT</sequence>
<dbReference type="EMBL" id="OBMI01000002">
    <property type="protein sequence ID" value="SOB86580.1"/>
    <property type="molecule type" value="Genomic_DNA"/>
</dbReference>
<evidence type="ECO:0000256" key="9">
    <source>
        <dbReference type="ARBA" id="ARBA00023136"/>
    </source>
</evidence>
<comment type="subcellular location">
    <subcellularLocation>
        <location evidence="1">Cell inner membrane</location>
        <topology evidence="1">Single-pass membrane protein</topology>
    </subcellularLocation>
</comment>
<dbReference type="GO" id="GO:0005886">
    <property type="term" value="C:plasma membrane"/>
    <property type="evidence" value="ECO:0007669"/>
    <property type="project" value="UniProtKB-SubCell"/>
</dbReference>
<name>A0A285QX85_9SPHN</name>
<proteinExistence type="inferred from homology"/>
<dbReference type="PANTHER" id="PTHR39583:SF2">
    <property type="entry name" value="TYPE II SECRETION SYSTEM PROTEIN J"/>
    <property type="match status" value="1"/>
</dbReference>
<evidence type="ECO:0000256" key="8">
    <source>
        <dbReference type="ARBA" id="ARBA00022989"/>
    </source>
</evidence>
<dbReference type="Proteomes" id="UP000219494">
    <property type="component" value="Unassembled WGS sequence"/>
</dbReference>
<dbReference type="NCBIfam" id="TIGR02532">
    <property type="entry name" value="IV_pilin_GFxxxE"/>
    <property type="match status" value="1"/>
</dbReference>
<reference evidence="11 12" key="1">
    <citation type="submission" date="2017-07" db="EMBL/GenBank/DDBJ databases">
        <authorList>
            <person name="Sun Z.S."/>
            <person name="Albrecht U."/>
            <person name="Echele G."/>
            <person name="Lee C.C."/>
        </authorList>
    </citation>
    <scope>NUCLEOTIDE SEQUENCE [LARGE SCALE GENOMIC DNA]</scope>
    <source>
        <strain evidence="11 12">CGMCC 1.12672</strain>
    </source>
</reference>
<dbReference type="SUPFAM" id="SSF54523">
    <property type="entry name" value="Pili subunits"/>
    <property type="match status" value="1"/>
</dbReference>
<evidence type="ECO:0000256" key="5">
    <source>
        <dbReference type="ARBA" id="ARBA00022481"/>
    </source>
</evidence>
<organism evidence="11 12">
    <name type="scientific">Sphingomonas guangdongensis</name>
    <dbReference type="NCBI Taxonomy" id="1141890"/>
    <lineage>
        <taxon>Bacteria</taxon>
        <taxon>Pseudomonadati</taxon>
        <taxon>Pseudomonadota</taxon>
        <taxon>Alphaproteobacteria</taxon>
        <taxon>Sphingomonadales</taxon>
        <taxon>Sphingomonadaceae</taxon>
        <taxon>Sphingomonas</taxon>
    </lineage>
</organism>
<dbReference type="AlphaFoldDB" id="A0A285QX85"/>
<dbReference type="PROSITE" id="PS00409">
    <property type="entry name" value="PROKAR_NTER_METHYL"/>
    <property type="match status" value="1"/>
</dbReference>
<keyword evidence="4" id="KW-1003">Cell membrane</keyword>
<evidence type="ECO:0000256" key="2">
    <source>
        <dbReference type="ARBA" id="ARBA00011084"/>
    </source>
</evidence>
<evidence type="ECO:0000256" key="3">
    <source>
        <dbReference type="ARBA" id="ARBA00021539"/>
    </source>
</evidence>
<evidence type="ECO:0000256" key="4">
    <source>
        <dbReference type="ARBA" id="ARBA00022475"/>
    </source>
</evidence>
<evidence type="ECO:0000256" key="1">
    <source>
        <dbReference type="ARBA" id="ARBA00004377"/>
    </source>
</evidence>
<dbReference type="GO" id="GO:0015627">
    <property type="term" value="C:type II protein secretion system complex"/>
    <property type="evidence" value="ECO:0007669"/>
    <property type="project" value="InterPro"/>
</dbReference>
<keyword evidence="12" id="KW-1185">Reference proteome</keyword>
<accession>A0A285QX85</accession>
<dbReference type="Pfam" id="PF11612">
    <property type="entry name" value="T2SSJ"/>
    <property type="match status" value="1"/>
</dbReference>
<comment type="similarity">
    <text evidence="2">Belongs to the GSP J family.</text>
</comment>
<keyword evidence="7 10" id="KW-0812">Transmembrane</keyword>
<evidence type="ECO:0000256" key="10">
    <source>
        <dbReference type="SAM" id="Phobius"/>
    </source>
</evidence>
<keyword evidence="6" id="KW-0997">Cell inner membrane</keyword>
<dbReference type="GO" id="GO:0015628">
    <property type="term" value="P:protein secretion by the type II secretion system"/>
    <property type="evidence" value="ECO:0007669"/>
    <property type="project" value="InterPro"/>
</dbReference>
<dbReference type="InterPro" id="IPR051621">
    <property type="entry name" value="T2SS_protein_J"/>
</dbReference>
<evidence type="ECO:0000256" key="6">
    <source>
        <dbReference type="ARBA" id="ARBA00022519"/>
    </source>
</evidence>
<keyword evidence="9 10" id="KW-0472">Membrane</keyword>
<evidence type="ECO:0000256" key="7">
    <source>
        <dbReference type="ARBA" id="ARBA00022692"/>
    </source>
</evidence>
<dbReference type="Pfam" id="PF07963">
    <property type="entry name" value="N_methyl"/>
    <property type="match status" value="1"/>
</dbReference>
<gene>
    <name evidence="11" type="ORF">SAMN06297144_1686</name>
</gene>
<dbReference type="InterPro" id="IPR010055">
    <property type="entry name" value="T2SS_protein-GspJ"/>
</dbReference>
<evidence type="ECO:0000313" key="11">
    <source>
        <dbReference type="EMBL" id="SOB86580.1"/>
    </source>
</evidence>
<protein>
    <recommendedName>
        <fullName evidence="3">Type II secretion system protein J</fullName>
    </recommendedName>
</protein>